<reference evidence="4 5" key="1">
    <citation type="submission" date="2017-10" db="EMBL/GenBank/DDBJ databases">
        <title>Resolving the taxonomy of Roseburia spp., Eubacterium rectale and Agathobacter spp. through phylogenomic analysis.</title>
        <authorList>
            <person name="Sheridan P.O."/>
            <person name="Walker A.W."/>
            <person name="Duncan S.H."/>
            <person name="Scott K.P."/>
            <person name="Toole P.W.O."/>
            <person name="Luis P."/>
            <person name="Flint H.J."/>
        </authorList>
    </citation>
    <scope>NUCLEOTIDE SEQUENCE [LARGE SCALE GENOMIC DNA]</scope>
    <source>
        <strain evidence="4 5">JK623</strain>
    </source>
</reference>
<protein>
    <submittedName>
        <fullName evidence="4">TetR family transcriptional regulator</fullName>
    </submittedName>
</protein>
<dbReference type="EMBL" id="PDYG01000070">
    <property type="protein sequence ID" value="PHU37293.1"/>
    <property type="molecule type" value="Genomic_DNA"/>
</dbReference>
<dbReference type="PANTHER" id="PTHR43479">
    <property type="entry name" value="ACREF/ENVCD OPERON REPRESSOR-RELATED"/>
    <property type="match status" value="1"/>
</dbReference>
<dbReference type="PANTHER" id="PTHR43479:SF7">
    <property type="entry name" value="TETR-FAMILY TRANSCRIPTIONAL REGULATOR"/>
    <property type="match status" value="1"/>
</dbReference>
<dbReference type="Proteomes" id="UP000224563">
    <property type="component" value="Unassembled WGS sequence"/>
</dbReference>
<name>A0A2G3E2G4_9FIRM</name>
<feature type="domain" description="HTH tetR-type" evidence="3">
    <location>
        <begin position="5"/>
        <end position="65"/>
    </location>
</feature>
<evidence type="ECO:0000259" key="3">
    <source>
        <dbReference type="PROSITE" id="PS50977"/>
    </source>
</evidence>
<dbReference type="Pfam" id="PF00440">
    <property type="entry name" value="TetR_N"/>
    <property type="match status" value="1"/>
</dbReference>
<evidence type="ECO:0000313" key="4">
    <source>
        <dbReference type="EMBL" id="PHU37293.1"/>
    </source>
</evidence>
<dbReference type="InterPro" id="IPR039532">
    <property type="entry name" value="TetR_C_Firmicutes"/>
</dbReference>
<dbReference type="PROSITE" id="PS50977">
    <property type="entry name" value="HTH_TETR_2"/>
    <property type="match status" value="1"/>
</dbReference>
<dbReference type="GO" id="GO:0003677">
    <property type="term" value="F:DNA binding"/>
    <property type="evidence" value="ECO:0007669"/>
    <property type="project" value="UniProtKB-UniRule"/>
</dbReference>
<keyword evidence="5" id="KW-1185">Reference proteome</keyword>
<evidence type="ECO:0000256" key="1">
    <source>
        <dbReference type="ARBA" id="ARBA00023125"/>
    </source>
</evidence>
<dbReference type="RefSeq" id="WP_031544093.1">
    <property type="nucleotide sequence ID" value="NZ_JANSWH010000012.1"/>
</dbReference>
<evidence type="ECO:0000256" key="2">
    <source>
        <dbReference type="PROSITE-ProRule" id="PRU00335"/>
    </source>
</evidence>
<dbReference type="InterPro" id="IPR009057">
    <property type="entry name" value="Homeodomain-like_sf"/>
</dbReference>
<organism evidence="4 5">
    <name type="scientific">Agathobacter ruminis</name>
    <dbReference type="NCBI Taxonomy" id="1712665"/>
    <lineage>
        <taxon>Bacteria</taxon>
        <taxon>Bacillati</taxon>
        <taxon>Bacillota</taxon>
        <taxon>Clostridia</taxon>
        <taxon>Lachnospirales</taxon>
        <taxon>Lachnospiraceae</taxon>
        <taxon>Agathobacter</taxon>
    </lineage>
</organism>
<reference evidence="4 5" key="2">
    <citation type="submission" date="2017-10" db="EMBL/GenBank/DDBJ databases">
        <authorList>
            <person name="Banno H."/>
            <person name="Chua N.-H."/>
        </authorList>
    </citation>
    <scope>NUCLEOTIDE SEQUENCE [LARGE SCALE GENOMIC DNA]</scope>
    <source>
        <strain evidence="4 5">JK623</strain>
    </source>
</reference>
<feature type="DNA-binding region" description="H-T-H motif" evidence="2">
    <location>
        <begin position="28"/>
        <end position="47"/>
    </location>
</feature>
<gene>
    <name evidence="4" type="ORF">CSX02_08775</name>
</gene>
<keyword evidence="1 2" id="KW-0238">DNA-binding</keyword>
<dbReference type="AlphaFoldDB" id="A0A2G3E2G4"/>
<evidence type="ECO:0000313" key="5">
    <source>
        <dbReference type="Proteomes" id="UP000224563"/>
    </source>
</evidence>
<accession>A0A2G3E2G4</accession>
<comment type="caution">
    <text evidence="4">The sequence shown here is derived from an EMBL/GenBank/DDBJ whole genome shotgun (WGS) entry which is preliminary data.</text>
</comment>
<dbReference type="InterPro" id="IPR050624">
    <property type="entry name" value="HTH-type_Tx_Regulator"/>
</dbReference>
<dbReference type="SUPFAM" id="SSF46689">
    <property type="entry name" value="Homeodomain-like"/>
    <property type="match status" value="1"/>
</dbReference>
<dbReference type="Pfam" id="PF14278">
    <property type="entry name" value="TetR_C_8"/>
    <property type="match status" value="1"/>
</dbReference>
<dbReference type="InterPro" id="IPR001647">
    <property type="entry name" value="HTH_TetR"/>
</dbReference>
<sequence>MNNKPGIDEALAASFKELADKRPLEKITIKEITDCAGVIRPTFYNHFQDKYELMEWIINTELLLPMRPLIEAGMIKEGMTLLFTNIGKDRVYYGKAVKMDGPISFHQIAMKAVQQFLEQILGEMTSGKSPRHAWLSTEVVSTYYAQSMVFAAEEWIKGNMDLDPAEMAEAYLYIMSRSFTDIINEM</sequence>
<proteinExistence type="predicted"/>
<dbReference type="Gene3D" id="1.10.357.10">
    <property type="entry name" value="Tetracycline Repressor, domain 2"/>
    <property type="match status" value="1"/>
</dbReference>